<dbReference type="InterPro" id="IPR000073">
    <property type="entry name" value="AB_hydrolase_1"/>
</dbReference>
<protein>
    <submittedName>
        <fullName evidence="2">Alpha/beta hydrolase</fullName>
    </submittedName>
</protein>
<dbReference type="InterPro" id="IPR029058">
    <property type="entry name" value="AB_hydrolase_fold"/>
</dbReference>
<keyword evidence="2" id="KW-0378">Hydrolase</keyword>
<dbReference type="GO" id="GO:0047372">
    <property type="term" value="F:monoacylglycerol lipase activity"/>
    <property type="evidence" value="ECO:0007669"/>
    <property type="project" value="TreeGrafter"/>
</dbReference>
<dbReference type="GO" id="GO:0016020">
    <property type="term" value="C:membrane"/>
    <property type="evidence" value="ECO:0007669"/>
    <property type="project" value="TreeGrafter"/>
</dbReference>
<dbReference type="SUPFAM" id="SSF53474">
    <property type="entry name" value="alpha/beta-Hydrolases"/>
    <property type="match status" value="1"/>
</dbReference>
<name>A0A516Q199_9ACTN</name>
<dbReference type="PANTHER" id="PTHR43798">
    <property type="entry name" value="MONOACYLGLYCEROL LIPASE"/>
    <property type="match status" value="1"/>
</dbReference>
<dbReference type="PANTHER" id="PTHR43798:SF5">
    <property type="entry name" value="MONOACYLGLYCEROL LIPASE ABHD6"/>
    <property type="match status" value="1"/>
</dbReference>
<dbReference type="EMBL" id="CP041692">
    <property type="protein sequence ID" value="QDP97210.1"/>
    <property type="molecule type" value="Genomic_DNA"/>
</dbReference>
<dbReference type="KEGG" id="mik:FOE78_15885"/>
<keyword evidence="3" id="KW-1185">Reference proteome</keyword>
<feature type="domain" description="AB hydrolase-1" evidence="1">
    <location>
        <begin position="25"/>
        <end position="260"/>
    </location>
</feature>
<organism evidence="2 3">
    <name type="scientific">Microlunatus elymi</name>
    <dbReference type="NCBI Taxonomy" id="2596828"/>
    <lineage>
        <taxon>Bacteria</taxon>
        <taxon>Bacillati</taxon>
        <taxon>Actinomycetota</taxon>
        <taxon>Actinomycetes</taxon>
        <taxon>Propionibacteriales</taxon>
        <taxon>Propionibacteriaceae</taxon>
        <taxon>Microlunatus</taxon>
    </lineage>
</organism>
<dbReference type="PRINTS" id="PR00111">
    <property type="entry name" value="ABHYDROLASE"/>
</dbReference>
<dbReference type="Proteomes" id="UP000319263">
    <property type="component" value="Chromosome"/>
</dbReference>
<dbReference type="InterPro" id="IPR050266">
    <property type="entry name" value="AB_hydrolase_sf"/>
</dbReference>
<dbReference type="RefSeq" id="WP_143987171.1">
    <property type="nucleotide sequence ID" value="NZ_CP041692.1"/>
</dbReference>
<evidence type="ECO:0000313" key="3">
    <source>
        <dbReference type="Proteomes" id="UP000319263"/>
    </source>
</evidence>
<accession>A0A516Q199</accession>
<gene>
    <name evidence="2" type="ORF">FOE78_15885</name>
</gene>
<dbReference type="OrthoDB" id="8444301at2"/>
<dbReference type="Gene3D" id="3.40.50.1820">
    <property type="entry name" value="alpha/beta hydrolase"/>
    <property type="match status" value="1"/>
</dbReference>
<evidence type="ECO:0000259" key="1">
    <source>
        <dbReference type="Pfam" id="PF12697"/>
    </source>
</evidence>
<dbReference type="AlphaFoldDB" id="A0A516Q199"/>
<dbReference type="GO" id="GO:0046464">
    <property type="term" value="P:acylglycerol catabolic process"/>
    <property type="evidence" value="ECO:0007669"/>
    <property type="project" value="TreeGrafter"/>
</dbReference>
<evidence type="ECO:0000313" key="2">
    <source>
        <dbReference type="EMBL" id="QDP97210.1"/>
    </source>
</evidence>
<dbReference type="Pfam" id="PF12697">
    <property type="entry name" value="Abhydrolase_6"/>
    <property type="match status" value="1"/>
</dbReference>
<sequence>MNEYDNRLVRPLQVVESGSPEASPLLLIHGSGAAGPCWDFMVPALARRHHVIQVDLPGCGKSPTASTYEVPHQAHRVADVLDDLGITTAAVGGHSSGGYVATALAEQRPDLVGSLTLINSGPSMAAELPPPLALRVLLGPPLGGLIWSFRSDSWIRNGLNATAAHPVQIPDEMIAGVSGTSYRTMRAILRCNAAYLNEHTVPQRLARLDLPILVILGDTDRKWSPDLSIEQYRTVSRARIEVLPDVGHVAILEAPERTADLLLEFVAASADAGEHDR</sequence>
<reference evidence="2 3" key="1">
    <citation type="submission" date="2019-07" db="EMBL/GenBank/DDBJ databases">
        <title>Microlunatus dokdonensis sp. nov. isolated from the rhizospheric soil of the wild plant Elymus tsukushiensis.</title>
        <authorList>
            <person name="Ghim S.-Y."/>
            <person name="Hwang Y.-J."/>
            <person name="Son J.-S."/>
            <person name="Shin J.-H."/>
        </authorList>
    </citation>
    <scope>NUCLEOTIDE SEQUENCE [LARGE SCALE GENOMIC DNA]</scope>
    <source>
        <strain evidence="2 3">KUDC0627</strain>
    </source>
</reference>
<proteinExistence type="predicted"/>